<comment type="similarity">
    <text evidence="1">Belongs to the VPS26 family.</text>
</comment>
<dbReference type="GO" id="GO:0006886">
    <property type="term" value="P:intracellular protein transport"/>
    <property type="evidence" value="ECO:0007669"/>
    <property type="project" value="InterPro"/>
</dbReference>
<accession>A0A0L0GD72</accession>
<dbReference type="InterPro" id="IPR028934">
    <property type="entry name" value="Vps26-related"/>
</dbReference>
<dbReference type="PANTHER" id="PTHR12233">
    <property type="entry name" value="VACUOLAR PROTEIN SORTING 26 RELATED"/>
    <property type="match status" value="1"/>
</dbReference>
<gene>
    <name evidence="2" type="ORF">SARC_01665</name>
</gene>
<dbReference type="RefSeq" id="XP_014160090.1">
    <property type="nucleotide sequence ID" value="XM_014304615.1"/>
</dbReference>
<dbReference type="STRING" id="667725.A0A0L0GD72"/>
<proteinExistence type="inferred from homology"/>
<evidence type="ECO:0000313" key="2">
    <source>
        <dbReference type="EMBL" id="KNC86188.1"/>
    </source>
</evidence>
<dbReference type="Proteomes" id="UP000054560">
    <property type="component" value="Unassembled WGS sequence"/>
</dbReference>
<organism evidence="2 3">
    <name type="scientific">Sphaeroforma arctica JP610</name>
    <dbReference type="NCBI Taxonomy" id="667725"/>
    <lineage>
        <taxon>Eukaryota</taxon>
        <taxon>Ichthyosporea</taxon>
        <taxon>Ichthyophonida</taxon>
        <taxon>Sphaeroforma</taxon>
    </lineage>
</organism>
<dbReference type="AlphaFoldDB" id="A0A0L0GD72"/>
<name>A0A0L0GD72_9EUKA</name>
<dbReference type="InterPro" id="IPR014752">
    <property type="entry name" value="Arrestin-like_C"/>
</dbReference>
<dbReference type="EMBL" id="KQ241664">
    <property type="protein sequence ID" value="KNC86188.1"/>
    <property type="molecule type" value="Genomic_DNA"/>
</dbReference>
<dbReference type="eggNOG" id="KOG3063">
    <property type="taxonomic scope" value="Eukaryota"/>
</dbReference>
<dbReference type="Pfam" id="PF03643">
    <property type="entry name" value="Vps26"/>
    <property type="match status" value="1"/>
</dbReference>
<keyword evidence="3" id="KW-1185">Reference proteome</keyword>
<dbReference type="GeneID" id="25902169"/>
<dbReference type="Gene3D" id="2.60.40.640">
    <property type="match status" value="2"/>
</dbReference>
<protein>
    <recommendedName>
        <fullName evidence="4">Vacuolar protein sorting-associated protein 26</fullName>
    </recommendedName>
</protein>
<evidence type="ECO:0000256" key="1">
    <source>
        <dbReference type="ARBA" id="ARBA00009100"/>
    </source>
</evidence>
<dbReference type="OrthoDB" id="3821113at2759"/>
<sequence length="305" mass="34816">MSKVLKLLLNSNNANSNAVSIDLDDLDRRLKHGADQIPVYTDGEPVKGTVTVHAKPGKTIDHYGIRVEFVGECVLPFESSLSTEFVSLARELAPPGVLTSTSSYPFNFTHVEKQYETYHGTNVRLRYYLRVTIGKRFGDFRKEQELFVYGVSEEEDTATPRLKMELGIEDALHIEFEYSKAKYHLNDVIIGKLFFLVVRLKLKFSELAIVRRETVGSGSQTYTHSDTITKFEIMDGISANGETIPIRLFLSGVDNIQPTMWDVCKRFSVRYFLNMVLVDEDDRRYFKQQEITLVRQPVPVLSNAK</sequence>
<evidence type="ECO:0000313" key="3">
    <source>
        <dbReference type="Proteomes" id="UP000054560"/>
    </source>
</evidence>
<evidence type="ECO:0008006" key="4">
    <source>
        <dbReference type="Google" id="ProtNLM"/>
    </source>
</evidence>
<reference evidence="2 3" key="1">
    <citation type="submission" date="2011-02" db="EMBL/GenBank/DDBJ databases">
        <title>The Genome Sequence of Sphaeroforma arctica JP610.</title>
        <authorList>
            <consortium name="The Broad Institute Genome Sequencing Platform"/>
            <person name="Russ C."/>
            <person name="Cuomo C."/>
            <person name="Young S.K."/>
            <person name="Zeng Q."/>
            <person name="Gargeya S."/>
            <person name="Alvarado L."/>
            <person name="Berlin A."/>
            <person name="Chapman S.B."/>
            <person name="Chen Z."/>
            <person name="Freedman E."/>
            <person name="Gellesch M."/>
            <person name="Goldberg J."/>
            <person name="Griggs A."/>
            <person name="Gujja S."/>
            <person name="Heilman E."/>
            <person name="Heiman D."/>
            <person name="Howarth C."/>
            <person name="Mehta T."/>
            <person name="Neiman D."/>
            <person name="Pearson M."/>
            <person name="Roberts A."/>
            <person name="Saif S."/>
            <person name="Shea T."/>
            <person name="Shenoy N."/>
            <person name="Sisk P."/>
            <person name="Stolte C."/>
            <person name="Sykes S."/>
            <person name="White J."/>
            <person name="Yandava C."/>
            <person name="Burger G."/>
            <person name="Gray M.W."/>
            <person name="Holland P.W.H."/>
            <person name="King N."/>
            <person name="Lang F.B.F."/>
            <person name="Roger A.J."/>
            <person name="Ruiz-Trillo I."/>
            <person name="Haas B."/>
            <person name="Nusbaum C."/>
            <person name="Birren B."/>
        </authorList>
    </citation>
    <scope>NUCLEOTIDE SEQUENCE [LARGE SCALE GENOMIC DNA]</scope>
    <source>
        <strain evidence="2 3">JP610</strain>
    </source>
</reference>